<sequence length="664" mass="74495">MSSRFELLAPGGDLEAIHAAIAAGSDAIYLGLDRFNARNRAKNISLAELKAVCHLAHQQRCKIFVTLNVMLLESELPALLRLLNRLLKLNVDGLIAQDLGLLYLLHQHFPNVEVHASTQLNTHNEGQIDALKSLGVNRVNLARELNLEEITALTRHAATLQMKIEVFVHGSYCVGFSGLCYISSTRNGCSGNRGRCSQPCRDQYQTTEQGSAFPLNLKDNSAFAELEALAAAGVYSLKIEGRIKSSHYVFSVVSQWREQLDRYQQGQPLVKDLSNLYKVFNRDFTANYLSGEIGKAMFIDNPRNNALSHFVEQRQLTQPEQINNLKQELYQHNSELMQQMRKQIAAMQASANALPSDLQANQTKAVEVQLPQYRMEDDPNTSPNLAVLINQTHDIALSQQAKLEVFWALPNALSNKLDEQLVIFKQYPNLNPWFPAVLIDKDYAAAAQFLEQVKPKLLVTNNLGVAELAKQMGLAWVAGPQMNSANSLALACIKQHYQGQGAFLSNELNAKQLQRLVIPKGFRSFYSIFHPNQLLSSRQCLFQQSSGCKKQRLNKSCLSRCSKSTRILNLKDAQYIIDKQAGEYNHLFSQQHVLNTQAITEMAHKFSDVLVDLRNIATDTTWSGVSNAELVTFFQDLIRQEDDAEVRLQALLTPSINQQYLKGL</sequence>
<proteinExistence type="predicted"/>
<dbReference type="InterPro" id="IPR001539">
    <property type="entry name" value="Peptidase_U32"/>
</dbReference>
<evidence type="ECO:0000313" key="1">
    <source>
        <dbReference type="EMBL" id="GGA95128.1"/>
    </source>
</evidence>
<accession>A0ABQ1HYA5</accession>
<evidence type="ECO:0000313" key="2">
    <source>
        <dbReference type="Proteomes" id="UP000651977"/>
    </source>
</evidence>
<keyword evidence="2" id="KW-1185">Reference proteome</keyword>
<dbReference type="InterPro" id="IPR051454">
    <property type="entry name" value="RNA/ubiquinone_mod_enzymes"/>
</dbReference>
<dbReference type="Proteomes" id="UP000651977">
    <property type="component" value="Unassembled WGS sequence"/>
</dbReference>
<dbReference type="EMBL" id="BMDY01000002">
    <property type="protein sequence ID" value="GGA95128.1"/>
    <property type="molecule type" value="Genomic_DNA"/>
</dbReference>
<organism evidence="1 2">
    <name type="scientific">Agarivorans gilvus</name>
    <dbReference type="NCBI Taxonomy" id="680279"/>
    <lineage>
        <taxon>Bacteria</taxon>
        <taxon>Pseudomonadati</taxon>
        <taxon>Pseudomonadota</taxon>
        <taxon>Gammaproteobacteria</taxon>
        <taxon>Alteromonadales</taxon>
        <taxon>Alteromonadaceae</taxon>
        <taxon>Agarivorans</taxon>
    </lineage>
</organism>
<protein>
    <submittedName>
        <fullName evidence="1">Peptidase U32</fullName>
    </submittedName>
</protein>
<dbReference type="RefSeq" id="WP_055731510.1">
    <property type="nucleotide sequence ID" value="NZ_BMDY01000002.1"/>
</dbReference>
<gene>
    <name evidence="1" type="ORF">GCM10007414_04870</name>
</gene>
<dbReference type="Pfam" id="PF01136">
    <property type="entry name" value="Peptidase_U32"/>
    <property type="match status" value="2"/>
</dbReference>
<dbReference type="PANTHER" id="PTHR30217:SF10">
    <property type="entry name" value="23S RRNA 5-HYDROXYCYTIDINE C2501 SYNTHASE"/>
    <property type="match status" value="1"/>
</dbReference>
<name>A0ABQ1HYA5_9ALTE</name>
<comment type="caution">
    <text evidence="1">The sequence shown here is derived from an EMBL/GenBank/DDBJ whole genome shotgun (WGS) entry which is preliminary data.</text>
</comment>
<dbReference type="PANTHER" id="PTHR30217">
    <property type="entry name" value="PEPTIDASE U32 FAMILY"/>
    <property type="match status" value="1"/>
</dbReference>
<reference evidence="2" key="1">
    <citation type="journal article" date="2019" name="Int. J. Syst. Evol. Microbiol.">
        <title>The Global Catalogue of Microorganisms (GCM) 10K type strain sequencing project: providing services to taxonomists for standard genome sequencing and annotation.</title>
        <authorList>
            <consortium name="The Broad Institute Genomics Platform"/>
            <consortium name="The Broad Institute Genome Sequencing Center for Infectious Disease"/>
            <person name="Wu L."/>
            <person name="Ma J."/>
        </authorList>
    </citation>
    <scope>NUCLEOTIDE SEQUENCE [LARGE SCALE GENOMIC DNA]</scope>
    <source>
        <strain evidence="2">CGMCC 1.10131</strain>
    </source>
</reference>